<evidence type="ECO:0000256" key="13">
    <source>
        <dbReference type="ARBA" id="ARBA00022844"/>
    </source>
</evidence>
<dbReference type="InterPro" id="IPR043504">
    <property type="entry name" value="Peptidase_S1_PA_chymotrypsin"/>
</dbReference>
<evidence type="ECO:0000256" key="2">
    <source>
        <dbReference type="ARBA" id="ARBA00020107"/>
    </source>
</evidence>
<accession>A0A6M3YPU6</accession>
<evidence type="ECO:0000313" key="19">
    <source>
        <dbReference type="EMBL" id="QJI53588.1"/>
    </source>
</evidence>
<proteinExistence type="predicted"/>
<dbReference type="Pfam" id="PF08762">
    <property type="entry name" value="CRPV_capsid"/>
    <property type="match status" value="1"/>
</dbReference>
<protein>
    <recommendedName>
        <fullName evidence="2">Genome polyprotein</fullName>
    </recommendedName>
</protein>
<dbReference type="InterPro" id="IPR044067">
    <property type="entry name" value="PCV_3C_PRO"/>
</dbReference>
<dbReference type="GO" id="GO:0039694">
    <property type="term" value="P:viral RNA genome replication"/>
    <property type="evidence" value="ECO:0007669"/>
    <property type="project" value="InterPro"/>
</dbReference>
<dbReference type="InterPro" id="IPR027417">
    <property type="entry name" value="P-loop_NTPase"/>
</dbReference>
<dbReference type="Pfam" id="PF00073">
    <property type="entry name" value="Rhv"/>
    <property type="match status" value="2"/>
</dbReference>
<evidence type="ECO:0000256" key="15">
    <source>
        <dbReference type="SAM" id="MobiDB-lite"/>
    </source>
</evidence>
<dbReference type="InterPro" id="IPR043502">
    <property type="entry name" value="DNA/RNA_pol_sf"/>
</dbReference>
<dbReference type="Pfam" id="PF00680">
    <property type="entry name" value="RdRP_1"/>
    <property type="match status" value="1"/>
</dbReference>
<evidence type="ECO:0000259" key="17">
    <source>
        <dbReference type="PROSITE" id="PS51218"/>
    </source>
</evidence>
<dbReference type="InterPro" id="IPR009003">
    <property type="entry name" value="Peptidase_S1_PA"/>
</dbReference>
<dbReference type="InterPro" id="IPR029053">
    <property type="entry name" value="Viral_coat"/>
</dbReference>
<dbReference type="SUPFAM" id="SSF52540">
    <property type="entry name" value="P-loop containing nucleoside triphosphate hydrolases"/>
    <property type="match status" value="1"/>
</dbReference>
<keyword evidence="6" id="KW-0808">Transferase</keyword>
<dbReference type="InterPro" id="IPR033703">
    <property type="entry name" value="Rhv-like"/>
</dbReference>
<dbReference type="GO" id="GO:0005198">
    <property type="term" value="F:structural molecule activity"/>
    <property type="evidence" value="ECO:0007669"/>
    <property type="project" value="InterPro"/>
</dbReference>
<keyword evidence="5" id="KW-0645">Protease</keyword>
<dbReference type="GO" id="GO:0004197">
    <property type="term" value="F:cysteine-type endopeptidase activity"/>
    <property type="evidence" value="ECO:0007669"/>
    <property type="project" value="InterPro"/>
</dbReference>
<name>A0A6M3YPU6_9VIRU</name>
<dbReference type="InterPro" id="IPR024387">
    <property type="entry name" value="Pept_C3G_Picornavir"/>
</dbReference>
<dbReference type="SUPFAM" id="SSF50494">
    <property type="entry name" value="Trypsin-like serine proteases"/>
    <property type="match status" value="1"/>
</dbReference>
<dbReference type="InterPro" id="IPR014872">
    <property type="entry name" value="Dicistrovirus_capsid-polyPr_C"/>
</dbReference>
<dbReference type="CDD" id="cd00205">
    <property type="entry name" value="rhv_like"/>
    <property type="match status" value="2"/>
</dbReference>
<keyword evidence="11" id="KW-0788">Thiol protease</keyword>
<feature type="domain" description="RdRp catalytic" evidence="16">
    <location>
        <begin position="2471"/>
        <end position="2596"/>
    </location>
</feature>
<evidence type="ECO:0000256" key="11">
    <source>
        <dbReference type="ARBA" id="ARBA00022807"/>
    </source>
</evidence>
<dbReference type="GO" id="GO:0019028">
    <property type="term" value="C:viral capsid"/>
    <property type="evidence" value="ECO:0007669"/>
    <property type="project" value="UniProtKB-KW"/>
</dbReference>
<keyword evidence="12" id="KW-0067">ATP-binding</keyword>
<evidence type="ECO:0000256" key="8">
    <source>
        <dbReference type="ARBA" id="ARBA00022741"/>
    </source>
</evidence>
<dbReference type="GO" id="GO:0006508">
    <property type="term" value="P:proteolysis"/>
    <property type="evidence" value="ECO:0007669"/>
    <property type="project" value="UniProtKB-KW"/>
</dbReference>
<dbReference type="GO" id="GO:0003724">
    <property type="term" value="F:RNA helicase activity"/>
    <property type="evidence" value="ECO:0007669"/>
    <property type="project" value="InterPro"/>
</dbReference>
<dbReference type="GO" id="GO:0005524">
    <property type="term" value="F:ATP binding"/>
    <property type="evidence" value="ECO:0007669"/>
    <property type="project" value="UniProtKB-KW"/>
</dbReference>
<evidence type="ECO:0000256" key="4">
    <source>
        <dbReference type="ARBA" id="ARBA00022561"/>
    </source>
</evidence>
<keyword evidence="4" id="KW-0167">Capsid protein</keyword>
<dbReference type="InterPro" id="IPR014759">
    <property type="entry name" value="Helicase_SF3_ssRNA_vir"/>
</dbReference>
<keyword evidence="9" id="KW-0378">Hydrolase</keyword>
<evidence type="ECO:0000256" key="1">
    <source>
        <dbReference type="ARBA" id="ARBA00004328"/>
    </source>
</evidence>
<reference evidence="19" key="1">
    <citation type="submission" date="2020-01" db="EMBL/GenBank/DDBJ databases">
        <title>Viral genomes from wild and zoo birds in China.</title>
        <authorList>
            <person name="Zhao M."/>
            <person name="Shan L.T."/>
            <person name="Yang X.S."/>
            <person name="Zhang W."/>
        </authorList>
    </citation>
    <scope>NUCLEOTIDE SEQUENCE</scope>
    <source>
        <strain evidence="19">Nut158shi2</strain>
    </source>
</reference>
<evidence type="ECO:0000259" key="18">
    <source>
        <dbReference type="PROSITE" id="PS51874"/>
    </source>
</evidence>
<dbReference type="Gene3D" id="3.30.70.270">
    <property type="match status" value="1"/>
</dbReference>
<evidence type="ECO:0000256" key="6">
    <source>
        <dbReference type="ARBA" id="ARBA00022679"/>
    </source>
</evidence>
<comment type="subcellular location">
    <subcellularLocation>
        <location evidence="1">Virion</location>
    </subcellularLocation>
</comment>
<dbReference type="GO" id="GO:0003968">
    <property type="term" value="F:RNA-directed RNA polymerase activity"/>
    <property type="evidence" value="ECO:0007669"/>
    <property type="project" value="UniProtKB-KW"/>
</dbReference>
<evidence type="ECO:0000256" key="7">
    <source>
        <dbReference type="ARBA" id="ARBA00022695"/>
    </source>
</evidence>
<dbReference type="CDD" id="cd23169">
    <property type="entry name" value="ps-ssRNAv-Picornavirales"/>
    <property type="match status" value="1"/>
</dbReference>
<dbReference type="GO" id="GO:0006351">
    <property type="term" value="P:DNA-templated transcription"/>
    <property type="evidence" value="ECO:0007669"/>
    <property type="project" value="InterPro"/>
</dbReference>
<evidence type="ECO:0000259" key="16">
    <source>
        <dbReference type="PROSITE" id="PS50507"/>
    </source>
</evidence>
<evidence type="ECO:0000256" key="12">
    <source>
        <dbReference type="ARBA" id="ARBA00022840"/>
    </source>
</evidence>
<dbReference type="InterPro" id="IPR043128">
    <property type="entry name" value="Rev_trsase/Diguanyl_cyclase"/>
</dbReference>
<feature type="region of interest" description="Disordered" evidence="15">
    <location>
        <begin position="210"/>
        <end position="234"/>
    </location>
</feature>
<dbReference type="SUPFAM" id="SSF88633">
    <property type="entry name" value="Positive stranded ssRNA viruses"/>
    <property type="match status" value="3"/>
</dbReference>
<dbReference type="PROSITE" id="PS50507">
    <property type="entry name" value="RDRP_SSRNA_POS"/>
    <property type="match status" value="1"/>
</dbReference>
<keyword evidence="13" id="KW-0946">Virion</keyword>
<dbReference type="GO" id="GO:0003723">
    <property type="term" value="F:RNA binding"/>
    <property type="evidence" value="ECO:0007669"/>
    <property type="project" value="InterPro"/>
</dbReference>
<dbReference type="InterPro" id="IPR001676">
    <property type="entry name" value="Picornavirus_capsid"/>
</dbReference>
<dbReference type="InterPro" id="IPR001205">
    <property type="entry name" value="RNA-dir_pol_C"/>
</dbReference>
<dbReference type="PROSITE" id="PS51874">
    <property type="entry name" value="PCV_3C_PRO"/>
    <property type="match status" value="1"/>
</dbReference>
<dbReference type="PROSITE" id="PS51218">
    <property type="entry name" value="SF3_HELICASE_2"/>
    <property type="match status" value="1"/>
</dbReference>
<feature type="domain" description="SF3 helicase" evidence="17">
    <location>
        <begin position="1516"/>
        <end position="1681"/>
    </location>
</feature>
<dbReference type="Gene3D" id="2.60.120.20">
    <property type="match status" value="3"/>
</dbReference>
<keyword evidence="10" id="KW-0347">Helicase</keyword>
<feature type="compositionally biased region" description="Polar residues" evidence="15">
    <location>
        <begin position="217"/>
        <end position="234"/>
    </location>
</feature>
<evidence type="ECO:0000256" key="10">
    <source>
        <dbReference type="ARBA" id="ARBA00022806"/>
    </source>
</evidence>
<evidence type="ECO:0000256" key="9">
    <source>
        <dbReference type="ARBA" id="ARBA00022801"/>
    </source>
</evidence>
<dbReference type="Pfam" id="PF00910">
    <property type="entry name" value="RNA_helicase"/>
    <property type="match status" value="1"/>
</dbReference>
<dbReference type="EMBL" id="MN933875">
    <property type="protein sequence ID" value="QJI53588.1"/>
    <property type="molecule type" value="Genomic_RNA"/>
</dbReference>
<keyword evidence="8" id="KW-0547">Nucleotide-binding</keyword>
<evidence type="ECO:0000256" key="3">
    <source>
        <dbReference type="ARBA" id="ARBA00022484"/>
    </source>
</evidence>
<dbReference type="Gene3D" id="2.40.10.10">
    <property type="entry name" value="Trypsin-like serine proteases"/>
    <property type="match status" value="1"/>
</dbReference>
<dbReference type="SUPFAM" id="SSF56672">
    <property type="entry name" value="DNA/RNA polymerases"/>
    <property type="match status" value="1"/>
</dbReference>
<dbReference type="InterPro" id="IPR007094">
    <property type="entry name" value="RNA-dir_pol_PSvirus"/>
</dbReference>
<keyword evidence="3" id="KW-0696">RNA-directed RNA polymerase</keyword>
<evidence type="ECO:0000256" key="5">
    <source>
        <dbReference type="ARBA" id="ARBA00022670"/>
    </source>
</evidence>
<organism evidence="19">
    <name type="scientific">Picornavirales sp</name>
    <dbReference type="NCBI Taxonomy" id="1955153"/>
    <lineage>
        <taxon>Viruses</taxon>
        <taxon>Riboviria</taxon>
        <taxon>Orthornavirae</taxon>
        <taxon>Pisuviricota</taxon>
        <taxon>Pisoniviricetes</taxon>
        <taxon>Picornavirales</taxon>
    </lineage>
</organism>
<dbReference type="Gene3D" id="1.20.960.20">
    <property type="match status" value="1"/>
</dbReference>
<feature type="domain" description="Peptidase C3" evidence="18">
    <location>
        <begin position="1975"/>
        <end position="2185"/>
    </location>
</feature>
<dbReference type="Pfam" id="PF12381">
    <property type="entry name" value="Peptidase_C3G"/>
    <property type="match status" value="1"/>
</dbReference>
<keyword evidence="7" id="KW-0548">Nucleotidyltransferase</keyword>
<evidence type="ECO:0000256" key="14">
    <source>
        <dbReference type="ARBA" id="ARBA00022953"/>
    </source>
</evidence>
<keyword evidence="14" id="KW-0693">Viral RNA replication</keyword>
<dbReference type="InterPro" id="IPR000605">
    <property type="entry name" value="Helicase_SF3_ssDNA/RNA_vir"/>
</dbReference>
<sequence>MASEQKTPPPPAVATASMNKASLNVRELTHKELVEAVEMKKIAQKDLDLEMKRRHIRKEQRKQIDVTTQFNLCKKNGETIQKVNITQKKTKLSQIIHQKPFTIHLLEDMIAHNSYGPWWRSKIHEILRMDQDLVSIYLTKLGYSPYKSGTVEYWENLMWGSRRKRDKFIDQFFFPKEEDDEIAVTQGDEPVLEEVSNLSGNANITFVEERPTDSDSTHVNGSVSTQDPHNNMGETSWNQVKMILERETVIESGSWTPTTTGQFLSFGIPKCSVVRPNSFVRQQLKLFAFLRSGYEVRIQFNGNRFALGSLLFAVVPPMFEEDVSNYTPEQLFNFPHVRIDASVSNVGTLFVPFTHLLSHFPQREGSLESDSICTLGRLVGVVINPLLVGDGASNKLRWTIYGRFVNPEVHQTTWPIEKFSYSDGVFAQGADEGLFKKIVGGGLSTALGSFLSKMTGGLATGIGSVLAGLIFDYPRDPMPGEPIVNTSVGPTCYGAGIDHSVRLALTPVSQTETPTSLLGSTNGDFDLKVLLQIPSLVESFVWNAAHEQGWLLYTMPVTPSFIPSGRIKVGANKTTYTPTMQAYISRAFCYWRGTIKVKFQFIKTEYNNGRVLVTYSPHINANQMPGNVVLENIDVFNQANAVVIDIEEQKEIEIELPYMSIRPWLRCDAFRPRESFAGKNTENSLQTFLGESHCGFLTVHVMNSLVSPSNVPQDIQVNVLISVGDDFELAYPTTLTPLNITSFGIGSAGSYEEYPFVISKPTTALNDVNFENKEWITAAYHEGQRLFVSGRIFMPDGKTHWYQAEAKEYRGTTDEETLIWLYRVAILQKYRTMEQGDANAQSLYMDALGTFKSDTRFEKKDKIAVTQALEEYTTNRVSGTAAITATKGHRMCEVAPQTVSENAMNLQTVLRRYYCIYTSPQLYNYSGFTMVSIPVNPSFTPVARAPITTRAGSFYAEPVPTDHVAWFTKLFSYWRGSLRYKVVYDANFFDVNVVHVPTECNKFEITTGVKEVDVTRIMTYAGIVATAQTQAALEVEVPYASPYNQLLIDVHNKYYDLRTQNGTLFFLFRNKIRGSLDEVHPTSFQIYRSTGDDFVMNVPRSPPQVDEPKIVFGACAPSAQRITSIAPEAVRNLGNDSQKVTKPKSTGIKYVTSLGTMQYCEPEDPPVKGKQGMAVAQGIFDGAKEVTKKAEAIVSAVDPQKVETIVSNLESTTTAMNSLIVDGKLKETMASLNEFSSKLDTMLGGAMSAANGINTETIKKYAIIASEVLLCGTFVHQVRTTLVDPTLPNFITLGVELGLIVGLSVSETLQSLIASVVDWAMNFPILPKLPQAQVLDGATDFLEQNQNIICSVVAVLGTVLYAFLFDVIPSFDKIKAAIKNFFESDDEAKTQGIEKALGINLRNAHFSVLGLSALDKVFTKITEWVQKLLYWFMDQENPEVMLARTSAEVRDRVLALISELDELDYEPNFIASLTDPLIHNRYYRIQDEVQELTATCTKSKVDVKVVNLLTECRRRAQKMLQRMEKENGSNTTRYDPFVVCLHGDYGVGKTAFAFQVLKIYQEVMNLPKFHLLFPKQIHDKYWSGYTNQPVVLWDEFGQSVEADKVAVPEFMTLRGSRPVKVNMSADADKGRNFTSQGIIMTTNVPYVNYNSIRDNGALCRRRHVMVGMQMAQGYDANAVSRLTKDQYETYDHAVFAITGNMEHNVLQADLGKQEVLDFIRQEMTVWHEKQMDILSNLEADELPRGVVAVDQPIEVLRELRDGAAIEINEHNDAVAYHVHGDEEYFWDADGLPMEPGVNPIYVPDEEEEAEVQTLEALQELFPELAGGKRRNFYGELLMFQIDPTHIWESADERFIAEHFLSKMETARAAKILATYYKAKTGVAKTASRLYNLAKSIFDSLIEKVLNFWQNNQKLCKILGILGLLGSIGTIMHFRTRNEVEAYESGPSRSAGKRVIPETYDNGPNRAPKRRVIAEGSEDLQAMEISRKLKGYVYPIAWSEGMTRSCKMNAFHIAGHLIVAPAHFFAHALEGEWFELRHRNRPVKIEFIKSRMFQIADKDWVVYDCGIRLEAAQHLMKFFIREQNLDKIRNGKCMLITRDPVDWEVETKHGMVKPKVSFKYEDPRYGEVYQQSGWEHNIDTQAGHCGGPLMIVDPAVPSPGKILGIHVAGFKTKSIGYVVLITHEQIMQAVQHFGVIPTAAPIAQCVERGISEKMRIIPEGDFTIVGKMPDKMSPAQPLKTTLEETPFFAEVVKDFGPPQKKPAQLKKFVKDGETISPLKKAIVKYGHLTIPYPRRNLKKVQNFLVHLFDQKLVHHTGKRVFTIPEAVNGLPGVEFAERLNMKSSPGWPYQIETKEPGKWYLFDSNGNIVNEELKQRLHERMECAKRKERVPSIWRDCLKDELRPIKKVEEGKTRLFTIAPVDFTILARQMFFDFVMAFYSAQSDSTFFSAVGINPESMDWTRLFDSLAAKNHETIAGDYECFDGKEMPEVIEMVGQAICAWYGGSEEDCYIRETLFEEIIHTMQLCENTVYMTHQGNPSGNPLTTVINTIVNFALMALTWLEIFPEKSVDEFHREVCMKAYGDDNELTVAPKCQDRFHQNSIAQALLEHNIVYTSEAKTETKVANFRPLTETTFLKRGFRRDNDFGKSFVLPTMSIETLNSYFYYVRKSPDIQSQLQENQRSALIFAAFHGREFYEEYLGKWKRYMKSANLESLQISFEEQIDAFLYNAGVLEKPSLTRNEKGLIPEGFERFMKISNSKPVRFVGGAIEAPFYCLAASLGLMKAPENRTVEDDRWAVAIPSGEGKSYLTKNYPWLFADHDELLLPKFSEKGLTSFPWKAATASEVDFPKQDRRVLLVHHPNNTKRRLVGSFITPFPTFIRMNCIQRLQMDQPIKMERNQRNLLLVQVCSSLEPTLCRNNKRTQITEYTEGPSCLNQPVGLSAAQNAQLYSNSPNGAIAQAMETAPPGSSRIRKTSSCTESSAISIRRFEYRLQPEGNFRMNHQGILAETFTLINFKLN</sequence>